<evidence type="ECO:0000313" key="2">
    <source>
        <dbReference type="Proteomes" id="UP000028826"/>
    </source>
</evidence>
<dbReference type="Proteomes" id="UP000028826">
    <property type="component" value="Unassembled WGS sequence"/>
</dbReference>
<accession>A0A086Y0J1</accession>
<organism evidence="1 2">
    <name type="scientific">Haematobacter massiliensis</name>
    <dbReference type="NCBI Taxonomy" id="195105"/>
    <lineage>
        <taxon>Bacteria</taxon>
        <taxon>Pseudomonadati</taxon>
        <taxon>Pseudomonadota</taxon>
        <taxon>Alphaproteobacteria</taxon>
        <taxon>Rhodobacterales</taxon>
        <taxon>Paracoccaceae</taxon>
        <taxon>Haematobacter</taxon>
    </lineage>
</organism>
<protein>
    <submittedName>
        <fullName evidence="1">Uncharacterized protein</fullName>
    </submittedName>
</protein>
<keyword evidence="2" id="KW-1185">Reference proteome</keyword>
<comment type="caution">
    <text evidence="1">The sequence shown here is derived from an EMBL/GenBank/DDBJ whole genome shotgun (WGS) entry which is preliminary data.</text>
</comment>
<dbReference type="RefSeq" id="WP_035712924.1">
    <property type="nucleotide sequence ID" value="NZ_JGYG01000010.1"/>
</dbReference>
<gene>
    <name evidence="1" type="ORF">CN97_00840</name>
</gene>
<dbReference type="OrthoDB" id="7165636at2"/>
<reference evidence="1 2" key="1">
    <citation type="submission" date="2014-03" db="EMBL/GenBank/DDBJ databases">
        <title>Genome of Haematobacter massiliensis CCUG 47968.</title>
        <authorList>
            <person name="Wang D."/>
            <person name="Wang G."/>
        </authorList>
    </citation>
    <scope>NUCLEOTIDE SEQUENCE [LARGE SCALE GENOMIC DNA]</scope>
    <source>
        <strain evidence="1 2">CCUG 47968</strain>
    </source>
</reference>
<proteinExistence type="predicted"/>
<evidence type="ECO:0000313" key="1">
    <source>
        <dbReference type="EMBL" id="KFI27791.1"/>
    </source>
</evidence>
<dbReference type="AlphaFoldDB" id="A0A086Y0J1"/>
<name>A0A086Y0J1_9RHOB</name>
<sequence>MTIHSGERAMWAAVLIQALRDIAGTSGDSEYHKSPALHRDRALLWSLTPDFTETCHCAGVEPSRVKAAIARLSAKDIRASYVTQIEGESNGAIGSYGE</sequence>
<dbReference type="EMBL" id="JGYG01000010">
    <property type="protein sequence ID" value="KFI27791.1"/>
    <property type="molecule type" value="Genomic_DNA"/>
</dbReference>